<dbReference type="KEGG" id="nvr:FEJ81_14075"/>
<dbReference type="AlphaFoldDB" id="A0A4P8WK07"/>
<name>A0A4P8WK07_9EURY</name>
<reference evidence="2" key="1">
    <citation type="submission" date="2019-05" db="EMBL/GenBank/DDBJ databases">
        <title>Genome sequence and methylation pattern of the halophilic Archaeon Natrinema versiforme BOL5-4.</title>
        <authorList>
            <person name="DasSarma P."/>
            <person name="Anton B.P."/>
            <person name="DasSarma S.L."/>
            <person name="Martinez F.L."/>
            <person name="Guzman D."/>
            <person name="Roberts R.J."/>
            <person name="DasSarma S."/>
        </authorList>
    </citation>
    <scope>NUCLEOTIDE SEQUENCE [LARGE SCALE GENOMIC DNA]</scope>
    <source>
        <strain evidence="2">BOL5-4</strain>
    </source>
</reference>
<organism evidence="1 2">
    <name type="scientific">Natrinema versiforme</name>
    <dbReference type="NCBI Taxonomy" id="88724"/>
    <lineage>
        <taxon>Archaea</taxon>
        <taxon>Methanobacteriati</taxon>
        <taxon>Methanobacteriota</taxon>
        <taxon>Stenosarchaea group</taxon>
        <taxon>Halobacteria</taxon>
        <taxon>Halobacteriales</taxon>
        <taxon>Natrialbaceae</taxon>
        <taxon>Natrinema</taxon>
    </lineage>
</organism>
<dbReference type="EMBL" id="CP040330">
    <property type="protein sequence ID" value="QCS43422.1"/>
    <property type="molecule type" value="Genomic_DNA"/>
</dbReference>
<dbReference type="RefSeq" id="WP_138245880.1">
    <property type="nucleotide sequence ID" value="NZ_CP040330.1"/>
</dbReference>
<dbReference type="Proteomes" id="UP000302218">
    <property type="component" value="Chromosome"/>
</dbReference>
<evidence type="ECO:0000313" key="2">
    <source>
        <dbReference type="Proteomes" id="UP000302218"/>
    </source>
</evidence>
<dbReference type="GeneID" id="40266422"/>
<proteinExistence type="predicted"/>
<accession>A0A4P8WK07</accession>
<dbReference type="OrthoDB" id="200410at2157"/>
<sequence>MDLTIEDAQVVVDYEGTDYSFEVVGETELAYDDTSGPESTVPDAVLEELETRGYIVYRD</sequence>
<gene>
    <name evidence="1" type="ORF">FEJ81_14075</name>
</gene>
<evidence type="ECO:0000313" key="1">
    <source>
        <dbReference type="EMBL" id="QCS43422.1"/>
    </source>
</evidence>
<protein>
    <submittedName>
        <fullName evidence="1">Uncharacterized protein</fullName>
    </submittedName>
</protein>